<proteinExistence type="predicted"/>
<organism evidence="1 2">
    <name type="scientific">Paenibacillus pasadenensis</name>
    <dbReference type="NCBI Taxonomy" id="217090"/>
    <lineage>
        <taxon>Bacteria</taxon>
        <taxon>Bacillati</taxon>
        <taxon>Bacillota</taxon>
        <taxon>Bacilli</taxon>
        <taxon>Bacillales</taxon>
        <taxon>Paenibacillaceae</taxon>
        <taxon>Paenibacillus</taxon>
    </lineage>
</organism>
<comment type="caution">
    <text evidence="1">The sequence shown here is derived from an EMBL/GenBank/DDBJ whole genome shotgun (WGS) entry which is preliminary data.</text>
</comment>
<name>A0A2N5N207_9BACL</name>
<evidence type="ECO:0000313" key="1">
    <source>
        <dbReference type="EMBL" id="PLT44353.1"/>
    </source>
</evidence>
<reference evidence="1 2" key="1">
    <citation type="submission" date="2017-05" db="EMBL/GenBank/DDBJ databases">
        <title>Functional genome analysis of Paenibacillus pasadenensis strain R16: insights on endophytic life style and antifungal activity.</title>
        <authorList>
            <person name="Passera A."/>
            <person name="Marcolungo L."/>
            <person name="Casati P."/>
            <person name="Brasca M."/>
            <person name="Quaglino F."/>
            <person name="Delledonne M."/>
        </authorList>
    </citation>
    <scope>NUCLEOTIDE SEQUENCE [LARGE SCALE GENOMIC DNA]</scope>
    <source>
        <strain evidence="1 2">R16</strain>
    </source>
</reference>
<sequence length="39" mass="4589">MLIRLLFHNATEMKKKMILVEIIFFVLVNIGIKKIANMN</sequence>
<dbReference type="EMBL" id="NFEZ01000004">
    <property type="protein sequence ID" value="PLT44353.1"/>
    <property type="molecule type" value="Genomic_DNA"/>
</dbReference>
<gene>
    <name evidence="1" type="ORF">B8V81_2784</name>
</gene>
<keyword evidence="2" id="KW-1185">Reference proteome</keyword>
<protein>
    <submittedName>
        <fullName evidence="1">Uncharacterized protein</fullName>
    </submittedName>
</protein>
<dbReference type="Proteomes" id="UP000234789">
    <property type="component" value="Unassembled WGS sequence"/>
</dbReference>
<dbReference type="AlphaFoldDB" id="A0A2N5N207"/>
<evidence type="ECO:0000313" key="2">
    <source>
        <dbReference type="Proteomes" id="UP000234789"/>
    </source>
</evidence>
<accession>A0A2N5N207</accession>